<reference evidence="1 2" key="1">
    <citation type="journal article" date="2020" name="Microorganisms">
        <title>Description of Komagataeibacter melaceti sp. nov. and Komagataeibacter melomenusus sp. nov. Isolated from Apple Cider Vinegar.</title>
        <authorList>
            <person name="Maric L."/>
            <person name="Cleenwerck I."/>
            <person name="Accetto T."/>
            <person name="Vandamme P."/>
            <person name="Trcek J."/>
        </authorList>
    </citation>
    <scope>NUCLEOTIDE SEQUENCE [LARGE SCALE GENOMIC DNA]</scope>
    <source>
        <strain evidence="1 2">AV436</strain>
    </source>
</reference>
<protein>
    <recommendedName>
        <fullName evidence="3">Transposase</fullName>
    </recommendedName>
</protein>
<evidence type="ECO:0000313" key="2">
    <source>
        <dbReference type="Proteomes" id="UP000623090"/>
    </source>
</evidence>
<evidence type="ECO:0000313" key="1">
    <source>
        <dbReference type="EMBL" id="NPC66865.1"/>
    </source>
</evidence>
<proteinExistence type="predicted"/>
<keyword evidence="2" id="KW-1185">Reference proteome</keyword>
<gene>
    <name evidence="1" type="ORF">HNW77_10755</name>
</gene>
<dbReference type="Proteomes" id="UP000623090">
    <property type="component" value="Unassembled WGS sequence"/>
</dbReference>
<dbReference type="EMBL" id="JABJWC010000025">
    <property type="protein sequence ID" value="NPC66865.1"/>
    <property type="molecule type" value="Genomic_DNA"/>
</dbReference>
<name>A0ABX2AF96_9PROT</name>
<dbReference type="RefSeq" id="WP_172157519.1">
    <property type="nucleotide sequence ID" value="NZ_JABJWC010000025.1"/>
</dbReference>
<comment type="caution">
    <text evidence="1">The sequence shown here is derived from an EMBL/GenBank/DDBJ whole genome shotgun (WGS) entry which is preliminary data.</text>
</comment>
<evidence type="ECO:0008006" key="3">
    <source>
        <dbReference type="Google" id="ProtNLM"/>
    </source>
</evidence>
<organism evidence="1 2">
    <name type="scientific">Komagataeibacter melomenusus</name>
    <dbReference type="NCBI Taxonomy" id="2766578"/>
    <lineage>
        <taxon>Bacteria</taxon>
        <taxon>Pseudomonadati</taxon>
        <taxon>Pseudomonadota</taxon>
        <taxon>Alphaproteobacteria</taxon>
        <taxon>Acetobacterales</taxon>
        <taxon>Acetobacteraceae</taxon>
        <taxon>Komagataeibacter</taxon>
    </lineage>
</organism>
<accession>A0ABX2AF96</accession>
<sequence>MAESPQGTPCSGVDFFHGNLAESPAQETADVKKGVKRILIMAVKSHLLSLCRNRKQDSQDGIFHAALWISLLTLAEIRRRNAESSFFRDLF</sequence>